<evidence type="ECO:0000313" key="1">
    <source>
        <dbReference type="EMBL" id="TQI94077.1"/>
    </source>
</evidence>
<gene>
    <name evidence="1" type="ORF">FB471_6228</name>
</gene>
<sequence length="168" mass="18987">MYGRLRKRCESVIHRLNLPEFDSVEALCRHLSQQRGRPLHLRPLPQHGTPAAVCGAWVATRKADYIFVEQQTTRLHQEHITLHEIGHMLFDHNVSTPIDQGGFAVLLRDLDPERVHRVLARTSYTNRQEREAEMIASVIRSTGGSAGTPPTEDTLGGLETGLGFYRSR</sequence>
<protein>
    <recommendedName>
        <fullName evidence="3">IrrE N-terminal-like domain-containing protein</fullName>
    </recommendedName>
</protein>
<name>A0A542CTB6_AMYCI</name>
<keyword evidence="2" id="KW-1185">Reference proteome</keyword>
<proteinExistence type="predicted"/>
<dbReference type="AlphaFoldDB" id="A0A542CTB6"/>
<comment type="caution">
    <text evidence="1">The sequence shown here is derived from an EMBL/GenBank/DDBJ whole genome shotgun (WGS) entry which is preliminary data.</text>
</comment>
<reference evidence="1 2" key="1">
    <citation type="submission" date="2019-06" db="EMBL/GenBank/DDBJ databases">
        <title>Sequencing the genomes of 1000 actinobacteria strains.</title>
        <authorList>
            <person name="Klenk H.-P."/>
        </authorList>
    </citation>
    <scope>NUCLEOTIDE SEQUENCE [LARGE SCALE GENOMIC DNA]</scope>
    <source>
        <strain evidence="1 2">DSM 45679</strain>
    </source>
</reference>
<evidence type="ECO:0008006" key="3">
    <source>
        <dbReference type="Google" id="ProtNLM"/>
    </source>
</evidence>
<dbReference type="EMBL" id="VFML01000002">
    <property type="protein sequence ID" value="TQI94077.1"/>
    <property type="molecule type" value="Genomic_DNA"/>
</dbReference>
<accession>A0A542CTB6</accession>
<organism evidence="1 2">
    <name type="scientific">Amycolatopsis cihanbeyliensis</name>
    <dbReference type="NCBI Taxonomy" id="1128664"/>
    <lineage>
        <taxon>Bacteria</taxon>
        <taxon>Bacillati</taxon>
        <taxon>Actinomycetota</taxon>
        <taxon>Actinomycetes</taxon>
        <taxon>Pseudonocardiales</taxon>
        <taxon>Pseudonocardiaceae</taxon>
        <taxon>Amycolatopsis</taxon>
    </lineage>
</organism>
<evidence type="ECO:0000313" key="2">
    <source>
        <dbReference type="Proteomes" id="UP000320876"/>
    </source>
</evidence>
<dbReference type="Proteomes" id="UP000320876">
    <property type="component" value="Unassembled WGS sequence"/>
</dbReference>